<evidence type="ECO:0000256" key="1">
    <source>
        <dbReference type="SAM" id="MobiDB-lite"/>
    </source>
</evidence>
<feature type="compositionally biased region" description="Low complexity" evidence="1">
    <location>
        <begin position="53"/>
        <end position="66"/>
    </location>
</feature>
<dbReference type="Proteomes" id="UP001055167">
    <property type="component" value="Unassembled WGS sequence"/>
</dbReference>
<keyword evidence="3" id="KW-1185">Reference proteome</keyword>
<dbReference type="EMBL" id="BPQH01000001">
    <property type="protein sequence ID" value="GJD47317.1"/>
    <property type="molecule type" value="Genomic_DNA"/>
</dbReference>
<protein>
    <recommendedName>
        <fullName evidence="4">Anti-sigma factor</fullName>
    </recommendedName>
</protein>
<gene>
    <name evidence="2" type="ORF">OPKNFCMD_0023</name>
</gene>
<dbReference type="RefSeq" id="WP_128561625.1">
    <property type="nucleotide sequence ID" value="NZ_BPQH01000001.1"/>
</dbReference>
<accession>A0ABQ4QRS7</accession>
<sequence>MTTPHDATPDPLRGLAAAGEAALNAALSRLPATEREAYWASVRRCYNAPYNEAAPKARPAGRPAGPDVRRAG</sequence>
<proteinExistence type="predicted"/>
<name>A0ABQ4QRS7_9HYPH</name>
<reference evidence="2" key="2">
    <citation type="submission" date="2021-08" db="EMBL/GenBank/DDBJ databases">
        <authorList>
            <person name="Tani A."/>
            <person name="Ola A."/>
            <person name="Ogura Y."/>
            <person name="Katsura K."/>
            <person name="Hayashi T."/>
        </authorList>
    </citation>
    <scope>NUCLEOTIDE SEQUENCE</scope>
    <source>
        <strain evidence="2">KCTC 52305</strain>
    </source>
</reference>
<evidence type="ECO:0008006" key="4">
    <source>
        <dbReference type="Google" id="ProtNLM"/>
    </source>
</evidence>
<evidence type="ECO:0000313" key="3">
    <source>
        <dbReference type="Proteomes" id="UP001055167"/>
    </source>
</evidence>
<comment type="caution">
    <text evidence="2">The sequence shown here is derived from an EMBL/GenBank/DDBJ whole genome shotgun (WGS) entry which is preliminary data.</text>
</comment>
<organism evidence="2 3">
    <name type="scientific">Methylobacterium crusticola</name>
    <dbReference type="NCBI Taxonomy" id="1697972"/>
    <lineage>
        <taxon>Bacteria</taxon>
        <taxon>Pseudomonadati</taxon>
        <taxon>Pseudomonadota</taxon>
        <taxon>Alphaproteobacteria</taxon>
        <taxon>Hyphomicrobiales</taxon>
        <taxon>Methylobacteriaceae</taxon>
        <taxon>Methylobacterium</taxon>
    </lineage>
</organism>
<feature type="region of interest" description="Disordered" evidence="1">
    <location>
        <begin position="50"/>
        <end position="72"/>
    </location>
</feature>
<reference evidence="2" key="1">
    <citation type="journal article" date="2021" name="Front. Microbiol.">
        <title>Comprehensive Comparative Genomics and Phenotyping of Methylobacterium Species.</title>
        <authorList>
            <person name="Alessa O."/>
            <person name="Ogura Y."/>
            <person name="Fujitani Y."/>
            <person name="Takami H."/>
            <person name="Hayashi T."/>
            <person name="Sahin N."/>
            <person name="Tani A."/>
        </authorList>
    </citation>
    <scope>NUCLEOTIDE SEQUENCE</scope>
    <source>
        <strain evidence="2">KCTC 52305</strain>
    </source>
</reference>
<evidence type="ECO:0000313" key="2">
    <source>
        <dbReference type="EMBL" id="GJD47317.1"/>
    </source>
</evidence>